<feature type="transmembrane region" description="Helical" evidence="1">
    <location>
        <begin position="69"/>
        <end position="90"/>
    </location>
</feature>
<evidence type="ECO:0000313" key="3">
    <source>
        <dbReference type="Proteomes" id="UP000054485"/>
    </source>
</evidence>
<dbReference type="AlphaFoldDB" id="A0A0D0AJ57"/>
<protein>
    <submittedName>
        <fullName evidence="2">Uncharacterized protein</fullName>
    </submittedName>
</protein>
<reference evidence="3" key="2">
    <citation type="submission" date="2015-01" db="EMBL/GenBank/DDBJ databases">
        <title>Evolutionary Origins and Diversification of the Mycorrhizal Mutualists.</title>
        <authorList>
            <consortium name="DOE Joint Genome Institute"/>
            <consortium name="Mycorrhizal Genomics Consortium"/>
            <person name="Kohler A."/>
            <person name="Kuo A."/>
            <person name="Nagy L.G."/>
            <person name="Floudas D."/>
            <person name="Copeland A."/>
            <person name="Barry K.W."/>
            <person name="Cichocki N."/>
            <person name="Veneault-Fourrey C."/>
            <person name="LaButti K."/>
            <person name="Lindquist E.A."/>
            <person name="Lipzen A."/>
            <person name="Lundell T."/>
            <person name="Morin E."/>
            <person name="Murat C."/>
            <person name="Riley R."/>
            <person name="Ohm R."/>
            <person name="Sun H."/>
            <person name="Tunlid A."/>
            <person name="Henrissat B."/>
            <person name="Grigoriev I.V."/>
            <person name="Hibbett D.S."/>
            <person name="Martin F."/>
        </authorList>
    </citation>
    <scope>NUCLEOTIDE SEQUENCE [LARGE SCALE GENOMIC DNA]</scope>
    <source>
        <strain evidence="3">UH-Slu-Lm8-n1</strain>
    </source>
</reference>
<gene>
    <name evidence="2" type="ORF">CY34DRAFT_98287</name>
</gene>
<dbReference type="EMBL" id="KN835777">
    <property type="protein sequence ID" value="KIK34292.1"/>
    <property type="molecule type" value="Genomic_DNA"/>
</dbReference>
<sequence>MFGVPVLVLEHVEKLHVDGIVNMLDIRTFLDHFNDDNIKHSTLAGVIMAVDASILAIPNVGSQTTTRTLCSLSLILSVHCIFAGVVAQHFGQRMKSLEFAVRSRHTIIATRFSQIF</sequence>
<keyword evidence="1" id="KW-1133">Transmembrane helix</keyword>
<dbReference type="HOGENOM" id="CLU_2160092_0_0_1"/>
<evidence type="ECO:0000313" key="2">
    <source>
        <dbReference type="EMBL" id="KIK34292.1"/>
    </source>
</evidence>
<name>A0A0D0AJ57_9AGAM</name>
<dbReference type="Proteomes" id="UP000054485">
    <property type="component" value="Unassembled WGS sequence"/>
</dbReference>
<dbReference type="OrthoDB" id="2652133at2759"/>
<keyword evidence="1" id="KW-0472">Membrane</keyword>
<accession>A0A0D0AJ57</accession>
<proteinExistence type="predicted"/>
<keyword evidence="1" id="KW-0812">Transmembrane</keyword>
<dbReference type="InParanoid" id="A0A0D0AJ57"/>
<keyword evidence="3" id="KW-1185">Reference proteome</keyword>
<evidence type="ECO:0000256" key="1">
    <source>
        <dbReference type="SAM" id="Phobius"/>
    </source>
</evidence>
<reference evidence="2 3" key="1">
    <citation type="submission" date="2014-04" db="EMBL/GenBank/DDBJ databases">
        <authorList>
            <consortium name="DOE Joint Genome Institute"/>
            <person name="Kuo A."/>
            <person name="Ruytinx J."/>
            <person name="Rineau F."/>
            <person name="Colpaert J."/>
            <person name="Kohler A."/>
            <person name="Nagy L.G."/>
            <person name="Floudas D."/>
            <person name="Copeland A."/>
            <person name="Barry K.W."/>
            <person name="Cichocki N."/>
            <person name="Veneault-Fourrey C."/>
            <person name="LaButti K."/>
            <person name="Lindquist E.A."/>
            <person name="Lipzen A."/>
            <person name="Lundell T."/>
            <person name="Morin E."/>
            <person name="Murat C."/>
            <person name="Sun H."/>
            <person name="Tunlid A."/>
            <person name="Henrissat B."/>
            <person name="Grigoriev I.V."/>
            <person name="Hibbett D.S."/>
            <person name="Martin F."/>
            <person name="Nordberg H.P."/>
            <person name="Cantor M.N."/>
            <person name="Hua S.X."/>
        </authorList>
    </citation>
    <scope>NUCLEOTIDE SEQUENCE [LARGE SCALE GENOMIC DNA]</scope>
    <source>
        <strain evidence="2 3">UH-Slu-Lm8-n1</strain>
    </source>
</reference>
<feature type="transmembrane region" description="Helical" evidence="1">
    <location>
        <begin position="38"/>
        <end position="57"/>
    </location>
</feature>
<organism evidence="2 3">
    <name type="scientific">Suillus luteus UH-Slu-Lm8-n1</name>
    <dbReference type="NCBI Taxonomy" id="930992"/>
    <lineage>
        <taxon>Eukaryota</taxon>
        <taxon>Fungi</taxon>
        <taxon>Dikarya</taxon>
        <taxon>Basidiomycota</taxon>
        <taxon>Agaricomycotina</taxon>
        <taxon>Agaricomycetes</taxon>
        <taxon>Agaricomycetidae</taxon>
        <taxon>Boletales</taxon>
        <taxon>Suillineae</taxon>
        <taxon>Suillaceae</taxon>
        <taxon>Suillus</taxon>
    </lineage>
</organism>